<feature type="domain" description="ASPIC/UnbV" evidence="2">
    <location>
        <begin position="514"/>
        <end position="581"/>
    </location>
</feature>
<reference evidence="3" key="1">
    <citation type="submission" date="2021-10" db="EMBL/GenBank/DDBJ databases">
        <title>Tamlana sargassums sp. nov., and Tamlana laminarinivorans sp. nov., two new bacteria isolated from the brown alga.</title>
        <authorList>
            <person name="Li J."/>
        </authorList>
    </citation>
    <scope>NUCLEOTIDE SEQUENCE</scope>
    <source>
        <strain evidence="3">PT2-4</strain>
    </source>
</reference>
<dbReference type="InterPro" id="IPR013517">
    <property type="entry name" value="FG-GAP"/>
</dbReference>
<dbReference type="AlphaFoldDB" id="A0A9X1I0M8"/>
<dbReference type="InterPro" id="IPR028994">
    <property type="entry name" value="Integrin_alpha_N"/>
</dbReference>
<dbReference type="Pfam" id="PF13517">
    <property type="entry name" value="FG-GAP_3"/>
    <property type="match status" value="5"/>
</dbReference>
<keyword evidence="4" id="KW-1185">Reference proteome</keyword>
<accession>A0A9X1I0M8</accession>
<dbReference type="EMBL" id="JAJAPW010000002">
    <property type="protein sequence ID" value="MCB4798082.1"/>
    <property type="molecule type" value="Genomic_DNA"/>
</dbReference>
<dbReference type="InterPro" id="IPR027039">
    <property type="entry name" value="Crtac1"/>
</dbReference>
<dbReference type="PROSITE" id="PS51257">
    <property type="entry name" value="PROKAR_LIPOPROTEIN"/>
    <property type="match status" value="1"/>
</dbReference>
<dbReference type="RefSeq" id="WP_226541435.1">
    <property type="nucleotide sequence ID" value="NZ_JAJAPW010000002.1"/>
</dbReference>
<dbReference type="InterPro" id="IPR011519">
    <property type="entry name" value="UnbV_ASPIC"/>
</dbReference>
<dbReference type="Pfam" id="PF07593">
    <property type="entry name" value="UnbV_ASPIC"/>
    <property type="match status" value="1"/>
</dbReference>
<comment type="caution">
    <text evidence="3">The sequence shown here is derived from an EMBL/GenBank/DDBJ whole genome shotgun (WGS) entry which is preliminary data.</text>
</comment>
<evidence type="ECO:0000256" key="1">
    <source>
        <dbReference type="ARBA" id="ARBA00022729"/>
    </source>
</evidence>
<dbReference type="PANTHER" id="PTHR16026">
    <property type="entry name" value="CARTILAGE ACIDIC PROTEIN 1"/>
    <property type="match status" value="1"/>
</dbReference>
<evidence type="ECO:0000313" key="4">
    <source>
        <dbReference type="Proteomes" id="UP001139199"/>
    </source>
</evidence>
<sequence length="1094" mass="123479">MHKIIFPFLLIFIGCQSKNNNITNATLFKKLTPQETNITFSNNLQETDSLNYFTYPSIYMGSGVAVGDINNDGLDDIFFTGNQANNKLYLNKGNLQFEDITLKAKISGDNRWYTGVTMADINNDGYLDIYCAVAGKDGVKNNQLFINNKNLTFTEKASEYKINDSANSIQATFFDYDNDGDLDLYVANYPISKTSVPNMIYKNRMDHVTMQESDKLYRNDGHTFTNVTQEAGVKNYSFSLGISASDINNDGWQDLYVSNDYSIPDFLYINNHDGTFTEVIKDATNQTAFYGMGIDVADINNDGLLDIFQVDMDSNNNRRQKANMASMNPRLFYETILYGFHYQYMQNNLQLNSGYSENGVPKFSNISRLSGTSSTDWSWGPLIADFDNDGLKDLFVTNGTRREVNNKDFFKKIGQQEYDKYSLLEKTKMIPSEKIDNFMFKNSGNLRFTKTNKAWGIEHKGFSNGAAYADLDNDGDLEIIINNIDEEASIFENTSNQNNYLQIKFNGQTSNKFGLGNRIYLYNQNTTQVQELTLTRGFQSSVSPKLHFGLGNASKIDSLKVVWHNGNIQTLKNVKANQELTLEFSKANSSEVKKSNSNEKLFSTSKDIVFHKHIENDINDFDKQVLLPHKMSTLGPALAIADVNNDGLDDYFIGGSFGLPASLYLQNETEFVKQNIPDVEKDKLSEDLGALFFDADNDGDLDLYVVSGGYEYAENSNLLQDRIYTNNGKGNFTKNTNALPKFNSSGSKVLELDYNKDGKKDVLVLGRQVSGKYPTPTSSYLLKNVSENSMIKFENETEQVAPFFKDLGMATNAIITDFNNDSWDDIIIVGEWMPIKIFMNSEGIFKDVSENYGLNANSTGWWWSINQGDFDGDGDIDYIVGNNGLNYKYKATEDETFDIYANDFDNNKKQDIVLSYYNDGEQYPLRGRQCSSEQIPGIKQKFKNYDEFSQAKLIDVYGKKNLENALHYQVKSFASIYLENKDGKFITHELPIEAQFSSINSILVNDYDNDGNLDALIAGNLYNSEVETPRNDASFGLFLKGNGKGKFKSIPVSESGFYVSGDVKDLKEISINSKKHILAAKNNDYLQSIEVLKN</sequence>
<protein>
    <submittedName>
        <fullName evidence="3">VCBS repeat-containing protein</fullName>
    </submittedName>
</protein>
<dbReference type="SUPFAM" id="SSF69318">
    <property type="entry name" value="Integrin alpha N-terminal domain"/>
    <property type="match status" value="3"/>
</dbReference>
<keyword evidence="1" id="KW-0732">Signal</keyword>
<gene>
    <name evidence="3" type="ORF">LG649_04460</name>
</gene>
<proteinExistence type="predicted"/>
<evidence type="ECO:0000313" key="3">
    <source>
        <dbReference type="EMBL" id="MCB4798082.1"/>
    </source>
</evidence>
<dbReference type="Proteomes" id="UP001139199">
    <property type="component" value="Unassembled WGS sequence"/>
</dbReference>
<dbReference type="PANTHER" id="PTHR16026:SF0">
    <property type="entry name" value="CARTILAGE ACIDIC PROTEIN 1"/>
    <property type="match status" value="1"/>
</dbReference>
<dbReference type="Gene3D" id="2.130.10.130">
    <property type="entry name" value="Integrin alpha, N-terminal"/>
    <property type="match status" value="3"/>
</dbReference>
<name>A0A9X1I0M8_9FLAO</name>
<evidence type="ECO:0000259" key="2">
    <source>
        <dbReference type="Pfam" id="PF07593"/>
    </source>
</evidence>
<organism evidence="3 4">
    <name type="scientific">Neotamlana laminarinivorans</name>
    <dbReference type="NCBI Taxonomy" id="2883124"/>
    <lineage>
        <taxon>Bacteria</taxon>
        <taxon>Pseudomonadati</taxon>
        <taxon>Bacteroidota</taxon>
        <taxon>Flavobacteriia</taxon>
        <taxon>Flavobacteriales</taxon>
        <taxon>Flavobacteriaceae</taxon>
        <taxon>Neotamlana</taxon>
    </lineage>
</organism>